<dbReference type="EMBL" id="UZAE01014811">
    <property type="protein sequence ID" value="VDO14512.1"/>
    <property type="molecule type" value="Genomic_DNA"/>
</dbReference>
<keyword evidence="1" id="KW-0812">Transmembrane</keyword>
<dbReference type="Proteomes" id="UP000278807">
    <property type="component" value="Unassembled WGS sequence"/>
</dbReference>
<keyword evidence="1" id="KW-1133">Transmembrane helix</keyword>
<feature type="transmembrane region" description="Helical" evidence="1">
    <location>
        <begin position="50"/>
        <end position="73"/>
    </location>
</feature>
<evidence type="ECO:0000313" key="2">
    <source>
        <dbReference type="EMBL" id="VDO14512.1"/>
    </source>
</evidence>
<accession>A0A3P7WBB4</accession>
<protein>
    <submittedName>
        <fullName evidence="2">Uncharacterized protein</fullName>
    </submittedName>
</protein>
<reference evidence="2 3" key="1">
    <citation type="submission" date="2018-11" db="EMBL/GenBank/DDBJ databases">
        <authorList>
            <consortium name="Pathogen Informatics"/>
        </authorList>
    </citation>
    <scope>NUCLEOTIDE SEQUENCE [LARGE SCALE GENOMIC DNA]</scope>
</reference>
<sequence length="88" mass="10206">MLPWGWRVRYSPQPLPEIAYQTTISPHYRVLKGEKCKPPPPPPQPPFHPLHLRLITISTIPLISVCLICFRCVQRQLIHLRGSIKHIV</sequence>
<name>A0A3P7WBB4_RODNA</name>
<proteinExistence type="predicted"/>
<organism evidence="2 3">
    <name type="scientific">Rodentolepis nana</name>
    <name type="common">Dwarf tapeworm</name>
    <name type="synonym">Hymenolepis nana</name>
    <dbReference type="NCBI Taxonomy" id="102285"/>
    <lineage>
        <taxon>Eukaryota</taxon>
        <taxon>Metazoa</taxon>
        <taxon>Spiralia</taxon>
        <taxon>Lophotrochozoa</taxon>
        <taxon>Platyhelminthes</taxon>
        <taxon>Cestoda</taxon>
        <taxon>Eucestoda</taxon>
        <taxon>Cyclophyllidea</taxon>
        <taxon>Hymenolepididae</taxon>
        <taxon>Rodentolepis</taxon>
    </lineage>
</organism>
<keyword evidence="1" id="KW-0472">Membrane</keyword>
<keyword evidence="3" id="KW-1185">Reference proteome</keyword>
<gene>
    <name evidence="2" type="ORF">HNAJ_LOCUS12940</name>
</gene>
<evidence type="ECO:0000256" key="1">
    <source>
        <dbReference type="SAM" id="Phobius"/>
    </source>
</evidence>
<evidence type="ECO:0000313" key="3">
    <source>
        <dbReference type="Proteomes" id="UP000278807"/>
    </source>
</evidence>
<dbReference type="AlphaFoldDB" id="A0A3P7WBB4"/>